<dbReference type="HOGENOM" id="CLU_1729807_0_0_6"/>
<dbReference type="Proteomes" id="UP000008540">
    <property type="component" value="Chromosome"/>
</dbReference>
<name>Q4KHQ3_PSEF5</name>
<dbReference type="AlphaFoldDB" id="Q4KHQ3"/>
<proteinExistence type="predicted"/>
<protein>
    <submittedName>
        <fullName evidence="2">Uncharacterized protein</fullName>
    </submittedName>
</protein>
<feature type="region of interest" description="Disordered" evidence="1">
    <location>
        <begin position="85"/>
        <end position="110"/>
    </location>
</feature>
<dbReference type="KEGG" id="pfl:PFL_1099"/>
<evidence type="ECO:0000313" key="2">
    <source>
        <dbReference type="EMBL" id="AAY90386.1"/>
    </source>
</evidence>
<evidence type="ECO:0000256" key="1">
    <source>
        <dbReference type="SAM" id="MobiDB-lite"/>
    </source>
</evidence>
<organism evidence="2 3">
    <name type="scientific">Pseudomonas fluorescens (strain ATCC BAA-477 / NRRL B-23932 / Pf-5)</name>
    <dbReference type="NCBI Taxonomy" id="220664"/>
    <lineage>
        <taxon>Bacteria</taxon>
        <taxon>Pseudomonadati</taxon>
        <taxon>Pseudomonadota</taxon>
        <taxon>Gammaproteobacteria</taxon>
        <taxon>Pseudomonadales</taxon>
        <taxon>Pseudomonadaceae</taxon>
        <taxon>Pseudomonas</taxon>
    </lineage>
</organism>
<dbReference type="STRING" id="220664.PFL_1099"/>
<dbReference type="EMBL" id="CP000076">
    <property type="protein sequence ID" value="AAY90386.1"/>
    <property type="molecule type" value="Genomic_DNA"/>
</dbReference>
<evidence type="ECO:0000313" key="3">
    <source>
        <dbReference type="Proteomes" id="UP000008540"/>
    </source>
</evidence>
<sequence length="151" mass="16860">MAYSPARRLLRRKPWKHRHRALVIVDGDKAEQAMDGLFPTITAHALYKHLDFDLEAGVTHLHHSPHQFDDRTCGNRMVEINAVGGHRHQRQPAETGRGDKRNLVHPGQGSAAEQGVVMIGGGREYRLGHAGHREFGTALDFLLTKGHRTTA</sequence>
<gene>
    <name evidence="2" type="ordered locus">PFL_1099</name>
</gene>
<accession>Q4KHQ3</accession>
<reference evidence="2 3" key="1">
    <citation type="journal article" date="2005" name="Nat. Biotechnol.">
        <title>Complete genome sequence of the plant commensal Pseudomonas fluorescens Pf-5.</title>
        <authorList>
            <person name="Paulsen I.T."/>
            <person name="Press C.M."/>
            <person name="Ravel J."/>
            <person name="Kobayashi D.Y."/>
            <person name="Myers G.S."/>
            <person name="Mavrodi D.V."/>
            <person name="DeBoy R.T."/>
            <person name="Seshadri R."/>
            <person name="Ren Q."/>
            <person name="Madupu R."/>
            <person name="Dodson R.J."/>
            <person name="Durkin A.S."/>
            <person name="Brinkac L.M."/>
            <person name="Daugherty S.C."/>
            <person name="Sullivan S.A."/>
            <person name="Rosovitz M.J."/>
            <person name="Gwinn M.L."/>
            <person name="Zhou L."/>
            <person name="Schneider D.J."/>
            <person name="Cartinhour S.W."/>
            <person name="Nelson W.C."/>
            <person name="Weidman J."/>
            <person name="Watkins K."/>
            <person name="Tran K."/>
            <person name="Khouri H."/>
            <person name="Pierson E.A."/>
            <person name="Pierson L.S.III."/>
            <person name="Thomashow L.S."/>
            <person name="Loper J.E."/>
        </authorList>
    </citation>
    <scope>NUCLEOTIDE SEQUENCE [LARGE SCALE GENOMIC DNA]</scope>
    <source>
        <strain evidence="3">ATCC BAA-477 / NRRL B-23932 / Pf-5</strain>
    </source>
</reference>